<dbReference type="Proteomes" id="UP000822688">
    <property type="component" value="Chromosome 2"/>
</dbReference>
<gene>
    <name evidence="3" type="ORF">KC19_2G087900</name>
</gene>
<protein>
    <recommendedName>
        <fullName evidence="5">Secreted protein</fullName>
    </recommendedName>
</protein>
<name>A0A8T0IRN2_CERPU</name>
<accession>A0A8T0IRN2</accession>
<dbReference type="EMBL" id="CM026422">
    <property type="protein sequence ID" value="KAG0586400.1"/>
    <property type="molecule type" value="Genomic_DNA"/>
</dbReference>
<feature type="signal peptide" evidence="2">
    <location>
        <begin position="1"/>
        <end position="19"/>
    </location>
</feature>
<keyword evidence="4" id="KW-1185">Reference proteome</keyword>
<dbReference type="AlphaFoldDB" id="A0A8T0IRN2"/>
<evidence type="ECO:0008006" key="5">
    <source>
        <dbReference type="Google" id="ProtNLM"/>
    </source>
</evidence>
<evidence type="ECO:0000313" key="4">
    <source>
        <dbReference type="Proteomes" id="UP000822688"/>
    </source>
</evidence>
<proteinExistence type="predicted"/>
<sequence>MLVVMGTPTLWFLASVVQSSEFNNTIQQRVDRLMCETHQYFPTRITQGRPNTGSRMLSTIPDMDL</sequence>
<evidence type="ECO:0000256" key="1">
    <source>
        <dbReference type="SAM" id="MobiDB-lite"/>
    </source>
</evidence>
<feature type="chain" id="PRO_5035794325" description="Secreted protein" evidence="2">
    <location>
        <begin position="20"/>
        <end position="65"/>
    </location>
</feature>
<comment type="caution">
    <text evidence="3">The sequence shown here is derived from an EMBL/GenBank/DDBJ whole genome shotgun (WGS) entry which is preliminary data.</text>
</comment>
<evidence type="ECO:0000256" key="2">
    <source>
        <dbReference type="SAM" id="SignalP"/>
    </source>
</evidence>
<keyword evidence="2" id="KW-0732">Signal</keyword>
<feature type="compositionally biased region" description="Polar residues" evidence="1">
    <location>
        <begin position="44"/>
        <end position="57"/>
    </location>
</feature>
<feature type="region of interest" description="Disordered" evidence="1">
    <location>
        <begin position="44"/>
        <end position="65"/>
    </location>
</feature>
<organism evidence="3 4">
    <name type="scientific">Ceratodon purpureus</name>
    <name type="common">Fire moss</name>
    <name type="synonym">Dicranum purpureum</name>
    <dbReference type="NCBI Taxonomy" id="3225"/>
    <lineage>
        <taxon>Eukaryota</taxon>
        <taxon>Viridiplantae</taxon>
        <taxon>Streptophyta</taxon>
        <taxon>Embryophyta</taxon>
        <taxon>Bryophyta</taxon>
        <taxon>Bryophytina</taxon>
        <taxon>Bryopsida</taxon>
        <taxon>Dicranidae</taxon>
        <taxon>Pseudoditrichales</taxon>
        <taxon>Ditrichaceae</taxon>
        <taxon>Ceratodon</taxon>
    </lineage>
</organism>
<reference evidence="3" key="1">
    <citation type="submission" date="2020-06" db="EMBL/GenBank/DDBJ databases">
        <title>WGS assembly of Ceratodon purpureus strain R40.</title>
        <authorList>
            <person name="Carey S.B."/>
            <person name="Jenkins J."/>
            <person name="Shu S."/>
            <person name="Lovell J.T."/>
            <person name="Sreedasyam A."/>
            <person name="Maumus F."/>
            <person name="Tiley G.P."/>
            <person name="Fernandez-Pozo N."/>
            <person name="Barry K."/>
            <person name="Chen C."/>
            <person name="Wang M."/>
            <person name="Lipzen A."/>
            <person name="Daum C."/>
            <person name="Saski C.A."/>
            <person name="Payton A.C."/>
            <person name="Mcbreen J.C."/>
            <person name="Conrad R.E."/>
            <person name="Kollar L.M."/>
            <person name="Olsson S."/>
            <person name="Huttunen S."/>
            <person name="Landis J.B."/>
            <person name="Wickett N.J."/>
            <person name="Johnson M.G."/>
            <person name="Rensing S.A."/>
            <person name="Grimwood J."/>
            <person name="Schmutz J."/>
            <person name="Mcdaniel S.F."/>
        </authorList>
    </citation>
    <scope>NUCLEOTIDE SEQUENCE</scope>
    <source>
        <strain evidence="3">R40</strain>
    </source>
</reference>
<evidence type="ECO:0000313" key="3">
    <source>
        <dbReference type="EMBL" id="KAG0586400.1"/>
    </source>
</evidence>